<dbReference type="Proteomes" id="UP000264071">
    <property type="component" value="Unassembled WGS sequence"/>
</dbReference>
<gene>
    <name evidence="1" type="ORF">DGD08_02640</name>
</gene>
<dbReference type="EMBL" id="DPIY01000003">
    <property type="protein sequence ID" value="HCT56091.1"/>
    <property type="molecule type" value="Genomic_DNA"/>
</dbReference>
<evidence type="ECO:0000313" key="1">
    <source>
        <dbReference type="EMBL" id="HCT56091.1"/>
    </source>
</evidence>
<comment type="caution">
    <text evidence="1">The sequence shown here is derived from an EMBL/GenBank/DDBJ whole genome shotgun (WGS) entry which is preliminary data.</text>
</comment>
<accession>A0A3D4V4Q3</accession>
<proteinExistence type="predicted"/>
<organism evidence="1 2">
    <name type="scientific">Gemmatimonas aurantiaca</name>
    <dbReference type="NCBI Taxonomy" id="173480"/>
    <lineage>
        <taxon>Bacteria</taxon>
        <taxon>Pseudomonadati</taxon>
        <taxon>Gemmatimonadota</taxon>
        <taxon>Gemmatimonadia</taxon>
        <taxon>Gemmatimonadales</taxon>
        <taxon>Gemmatimonadaceae</taxon>
        <taxon>Gemmatimonas</taxon>
    </lineage>
</organism>
<protein>
    <submittedName>
        <fullName evidence="1">Uncharacterized protein</fullName>
    </submittedName>
</protein>
<name>A0A3D4V4Q3_9BACT</name>
<dbReference type="AlphaFoldDB" id="A0A3D4V4Q3"/>
<evidence type="ECO:0000313" key="2">
    <source>
        <dbReference type="Proteomes" id="UP000264071"/>
    </source>
</evidence>
<sequence length="177" mass="19504">MGFWSDWQAARDRRRRVAIYLSHVLRDPDPAHLRWLSELTGEASRAGRELAFVRRAVGLIVADRDALDDRTAADVAHQLAPMIASEARQNAEAGREWNARWRAYTAALAVRGSTDVPAARLARVLLEGAGASNPSFDDLQRATEVVHQHRGGLNEALRAAFGDAALPEDVRPSALRH</sequence>
<reference evidence="1 2" key="1">
    <citation type="journal article" date="2018" name="Nat. Biotechnol.">
        <title>A standardized bacterial taxonomy based on genome phylogeny substantially revises the tree of life.</title>
        <authorList>
            <person name="Parks D.H."/>
            <person name="Chuvochina M."/>
            <person name="Waite D.W."/>
            <person name="Rinke C."/>
            <person name="Skarshewski A."/>
            <person name="Chaumeil P.A."/>
            <person name="Hugenholtz P."/>
        </authorList>
    </citation>
    <scope>NUCLEOTIDE SEQUENCE [LARGE SCALE GENOMIC DNA]</scope>
    <source>
        <strain evidence="1">UBA8844</strain>
    </source>
</reference>